<dbReference type="PANTHER" id="PTHR37310:SF1">
    <property type="entry name" value="CYTOPLASMIC PROTEIN"/>
    <property type="match status" value="1"/>
</dbReference>
<reference evidence="1 2" key="1">
    <citation type="submission" date="2024-02" db="EMBL/GenBank/DDBJ databases">
        <authorList>
            <person name="Grouzdev D."/>
        </authorList>
    </citation>
    <scope>NUCLEOTIDE SEQUENCE [LARGE SCALE GENOMIC DNA]</scope>
    <source>
        <strain evidence="1 2">9N</strain>
    </source>
</reference>
<dbReference type="InterPro" id="IPR005560">
    <property type="entry name" value="Csp_YhjQ"/>
</dbReference>
<dbReference type="PANTHER" id="PTHR37310">
    <property type="entry name" value="CYTOPLASMIC PROTEIN-RELATED"/>
    <property type="match status" value="1"/>
</dbReference>
<organism evidence="1 2">
    <name type="scientific">Methylocystis borbori</name>
    <dbReference type="NCBI Taxonomy" id="3118750"/>
    <lineage>
        <taxon>Bacteria</taxon>
        <taxon>Pseudomonadati</taxon>
        <taxon>Pseudomonadota</taxon>
        <taxon>Alphaproteobacteria</taxon>
        <taxon>Hyphomicrobiales</taxon>
        <taxon>Methylocystaceae</taxon>
        <taxon>Methylocystis</taxon>
    </lineage>
</organism>
<protein>
    <submittedName>
        <fullName evidence="1">Four-helix bundle copper-binding protein</fullName>
    </submittedName>
</protein>
<proteinExistence type="predicted"/>
<gene>
    <name evidence="1" type="ORF">V3H18_07345</name>
</gene>
<accession>A0ABU7XG35</accession>
<dbReference type="Proteomes" id="UP001350748">
    <property type="component" value="Unassembled WGS sequence"/>
</dbReference>
<dbReference type="RefSeq" id="WP_332081341.1">
    <property type="nucleotide sequence ID" value="NZ_JAZHYN010000016.1"/>
</dbReference>
<evidence type="ECO:0000313" key="2">
    <source>
        <dbReference type="Proteomes" id="UP001350748"/>
    </source>
</evidence>
<evidence type="ECO:0000313" key="1">
    <source>
        <dbReference type="EMBL" id="MEF3366345.1"/>
    </source>
</evidence>
<keyword evidence="2" id="KW-1185">Reference proteome</keyword>
<dbReference type="CDD" id="cd08026">
    <property type="entry name" value="DUF326"/>
    <property type="match status" value="1"/>
</dbReference>
<comment type="caution">
    <text evidence="1">The sequence shown here is derived from an EMBL/GenBank/DDBJ whole genome shotgun (WGS) entry which is preliminary data.</text>
</comment>
<dbReference type="Gene3D" id="1.20.1270.360">
    <property type="match status" value="1"/>
</dbReference>
<dbReference type="InterPro" id="IPR044543">
    <property type="entry name" value="YHJQ-like"/>
</dbReference>
<dbReference type="EMBL" id="JAZHYN010000016">
    <property type="protein sequence ID" value="MEF3366345.1"/>
    <property type="molecule type" value="Genomic_DNA"/>
</dbReference>
<name>A0ABU7XG35_9HYPH</name>
<sequence length="115" mass="12726">MHMMSREMQACIDACLSCYQMCFGMAMTHCLEKGGDHVKPKHFRAMMACADICRDSAHMMLMNAPQAQAICKVCAEACEACAKECDPLPDMKDCAAECRRCAEECRKMAGQKMAA</sequence>
<dbReference type="Pfam" id="PF03860">
    <property type="entry name" value="Csp"/>
    <property type="match status" value="1"/>
</dbReference>